<gene>
    <name evidence="1" type="ORF">HFZ78_18555</name>
</gene>
<reference evidence="1 2" key="1">
    <citation type="submission" date="2020-04" db="EMBL/GenBank/DDBJ databases">
        <title>Genome-Wide Identification of 5-Methylcytosine Sites in Bacterial Genomes By High-Throughput Sequencing of MspJI Restriction Fragments.</title>
        <authorList>
            <person name="Wu V."/>
        </authorList>
    </citation>
    <scope>NUCLEOTIDE SEQUENCE [LARGE SCALE GENOMIC DNA]</scope>
    <source>
        <strain evidence="1 2">S2</strain>
    </source>
</reference>
<accession>A0A6H1P4J1</accession>
<dbReference type="Proteomes" id="UP000501868">
    <property type="component" value="Chromosome"/>
</dbReference>
<dbReference type="AlphaFoldDB" id="A0A6H1P4J1"/>
<name>A0A6H1P4J1_PRIMG</name>
<reference evidence="1 2" key="2">
    <citation type="submission" date="2020-04" db="EMBL/GenBank/DDBJ databases">
        <authorList>
            <person name="Fomenkov A."/>
            <person name="Anton B.P."/>
            <person name="Roberts R.J."/>
        </authorList>
    </citation>
    <scope>NUCLEOTIDE SEQUENCE [LARGE SCALE GENOMIC DNA]</scope>
    <source>
        <strain evidence="1 2">S2</strain>
    </source>
</reference>
<evidence type="ECO:0000313" key="1">
    <source>
        <dbReference type="EMBL" id="QIZ08463.1"/>
    </source>
</evidence>
<protein>
    <submittedName>
        <fullName evidence="1">Uncharacterized protein</fullName>
    </submittedName>
</protein>
<sequence>MRELLFTTLGDIASKHRIQEWFRYQSEEQKPLYYLLPSIFVLSILLEISSQADNDAGGLGKIGMVGFLTSTHLSFIPVLLIGDKHSGSSGISPIHKVFSYCCKSSI</sequence>
<organism evidence="1 2">
    <name type="scientific">Priestia megaterium</name>
    <name type="common">Bacillus megaterium</name>
    <dbReference type="NCBI Taxonomy" id="1404"/>
    <lineage>
        <taxon>Bacteria</taxon>
        <taxon>Bacillati</taxon>
        <taxon>Bacillota</taxon>
        <taxon>Bacilli</taxon>
        <taxon>Bacillales</taxon>
        <taxon>Bacillaceae</taxon>
        <taxon>Priestia</taxon>
    </lineage>
</organism>
<proteinExistence type="predicted"/>
<evidence type="ECO:0000313" key="2">
    <source>
        <dbReference type="Proteomes" id="UP000501868"/>
    </source>
</evidence>
<dbReference type="EMBL" id="CP051128">
    <property type="protein sequence ID" value="QIZ08463.1"/>
    <property type="molecule type" value="Genomic_DNA"/>
</dbReference>